<accession>A0A1I6XMV6</accession>
<dbReference type="PANTHER" id="PTHR38471:SF2">
    <property type="entry name" value="FOUR HELIX BUNDLE PROTEIN"/>
    <property type="match status" value="1"/>
</dbReference>
<evidence type="ECO:0000313" key="1">
    <source>
        <dbReference type="EMBL" id="SFT39417.1"/>
    </source>
</evidence>
<reference evidence="2" key="1">
    <citation type="submission" date="2016-10" db="EMBL/GenBank/DDBJ databases">
        <authorList>
            <person name="Varghese N."/>
            <person name="Submissions S."/>
        </authorList>
    </citation>
    <scope>NUCLEOTIDE SEQUENCE [LARGE SCALE GENOMIC DNA]</scope>
    <source>
        <strain evidence="2">DSM 23445</strain>
    </source>
</reference>
<dbReference type="STRING" id="305507.SAMN04489724_0564"/>
<evidence type="ECO:0000313" key="2">
    <source>
        <dbReference type="Proteomes" id="UP000199673"/>
    </source>
</evidence>
<dbReference type="SUPFAM" id="SSF158446">
    <property type="entry name" value="IVS-encoded protein-like"/>
    <property type="match status" value="1"/>
</dbReference>
<dbReference type="RefSeq" id="WP_091691176.1">
    <property type="nucleotide sequence ID" value="NZ_FPBF01000001.1"/>
</dbReference>
<dbReference type="AlphaFoldDB" id="A0A1I6XMV6"/>
<dbReference type="EMBL" id="FPBF01000001">
    <property type="protein sequence ID" value="SFT39417.1"/>
    <property type="molecule type" value="Genomic_DNA"/>
</dbReference>
<dbReference type="InterPro" id="IPR036583">
    <property type="entry name" value="23S_rRNA_IVS_sf"/>
</dbReference>
<dbReference type="OrthoDB" id="5515766at2"/>
<gene>
    <name evidence="1" type="ORF">SAMN04489724_0564</name>
</gene>
<organism evidence="1 2">
    <name type="scientific">Algoriphagus locisalis</name>
    <dbReference type="NCBI Taxonomy" id="305507"/>
    <lineage>
        <taxon>Bacteria</taxon>
        <taxon>Pseudomonadati</taxon>
        <taxon>Bacteroidota</taxon>
        <taxon>Cytophagia</taxon>
        <taxon>Cytophagales</taxon>
        <taxon>Cyclobacteriaceae</taxon>
        <taxon>Algoriphagus</taxon>
    </lineage>
</organism>
<dbReference type="InterPro" id="IPR012657">
    <property type="entry name" value="23S_rRNA-intervening_sequence"/>
</dbReference>
<dbReference type="NCBIfam" id="TIGR02436">
    <property type="entry name" value="four helix bundle protein"/>
    <property type="match status" value="1"/>
</dbReference>
<dbReference type="PANTHER" id="PTHR38471">
    <property type="entry name" value="FOUR HELIX BUNDLE PROTEIN"/>
    <property type="match status" value="1"/>
</dbReference>
<sequence>MATITRFEDLDIWKKAREYCKEIFELTQKEGFKIDFTLKNQINSSSGSIMDNIAEGYEREGNKEFIQFLSIAKASAGESRSQLYRAFDRNYINEETLKATSTKSLEISKSISGFIKYLKDSEIRGNKFRSLK</sequence>
<dbReference type="CDD" id="cd16377">
    <property type="entry name" value="23S_rRNA_IVP_like"/>
    <property type="match status" value="1"/>
</dbReference>
<name>A0A1I6XMV6_9BACT</name>
<dbReference type="Proteomes" id="UP000199673">
    <property type="component" value="Unassembled WGS sequence"/>
</dbReference>
<dbReference type="Gene3D" id="1.20.1440.60">
    <property type="entry name" value="23S rRNA-intervening sequence"/>
    <property type="match status" value="1"/>
</dbReference>
<dbReference type="Pfam" id="PF05635">
    <property type="entry name" value="23S_rRNA_IVP"/>
    <property type="match status" value="1"/>
</dbReference>
<protein>
    <submittedName>
        <fullName evidence="1">Four helix bundle protein</fullName>
    </submittedName>
</protein>
<proteinExistence type="predicted"/>
<keyword evidence="2" id="KW-1185">Reference proteome</keyword>